<accession>D3BC03</accession>
<comment type="caution">
    <text evidence="2">The sequence shown here is derived from an EMBL/GenBank/DDBJ whole genome shotgun (WGS) entry which is preliminary data.</text>
</comment>
<dbReference type="InParanoid" id="D3BC03"/>
<evidence type="ECO:0000313" key="3">
    <source>
        <dbReference type="Proteomes" id="UP000001396"/>
    </source>
</evidence>
<dbReference type="Proteomes" id="UP000001396">
    <property type="component" value="Unassembled WGS sequence"/>
</dbReference>
<feature type="transmembrane region" description="Helical" evidence="1">
    <location>
        <begin position="28"/>
        <end position="53"/>
    </location>
</feature>
<dbReference type="RefSeq" id="XP_020433304.1">
    <property type="nucleotide sequence ID" value="XM_020576892.1"/>
</dbReference>
<dbReference type="InterPro" id="IPR040291">
    <property type="entry name" value="DDB_G0287341-like"/>
</dbReference>
<reference evidence="2 3" key="1">
    <citation type="journal article" date="2011" name="Genome Res.">
        <title>Phylogeny-wide analysis of social amoeba genomes highlights ancient origins for complex intercellular communication.</title>
        <authorList>
            <person name="Heidel A.J."/>
            <person name="Lawal H.M."/>
            <person name="Felder M."/>
            <person name="Schilde C."/>
            <person name="Helps N.R."/>
            <person name="Tunggal B."/>
            <person name="Rivero F."/>
            <person name="John U."/>
            <person name="Schleicher M."/>
            <person name="Eichinger L."/>
            <person name="Platzer M."/>
            <person name="Noegel A.A."/>
            <person name="Schaap P."/>
            <person name="Gloeckner G."/>
        </authorList>
    </citation>
    <scope>NUCLEOTIDE SEQUENCE [LARGE SCALE GENOMIC DNA]</scope>
    <source>
        <strain evidence="3">ATCC 26659 / Pp 5 / PN500</strain>
    </source>
</reference>
<dbReference type="PANTHER" id="PTHR35202:SF2">
    <property type="entry name" value="TRANSMEMBRANE PROTEIN"/>
    <property type="match status" value="1"/>
</dbReference>
<dbReference type="AlphaFoldDB" id="D3BC03"/>
<name>D3BC03_HETP5</name>
<evidence type="ECO:0000313" key="2">
    <source>
        <dbReference type="EMBL" id="EFA81186.1"/>
    </source>
</evidence>
<dbReference type="OMA" id="CVKIHEY"/>
<organism evidence="2 3">
    <name type="scientific">Heterostelium pallidum (strain ATCC 26659 / Pp 5 / PN500)</name>
    <name type="common">Cellular slime mold</name>
    <name type="synonym">Polysphondylium pallidum</name>
    <dbReference type="NCBI Taxonomy" id="670386"/>
    <lineage>
        <taxon>Eukaryota</taxon>
        <taxon>Amoebozoa</taxon>
        <taxon>Evosea</taxon>
        <taxon>Eumycetozoa</taxon>
        <taxon>Dictyostelia</taxon>
        <taxon>Acytosteliales</taxon>
        <taxon>Acytosteliaceae</taxon>
        <taxon>Heterostelium</taxon>
    </lineage>
</organism>
<protein>
    <submittedName>
        <fullName evidence="2">Uncharacterized protein</fullName>
    </submittedName>
</protein>
<sequence length="149" mass="16775">MRIVNNNNQGTYSWTDNDHTHDVYRASLAFAILAWIVNIVALVFMTLGLLGILTKIPLLPTVTKFLPLLIFFFSFLSFIIFLGLPRAMKKDCETYNQSKCYNDRVKQLIGSDSLGSWHPIQGWACAIIASAFSLGISIISILLVKFDEK</sequence>
<gene>
    <name evidence="2" type="ORF">PPL_06023</name>
</gene>
<feature type="transmembrane region" description="Helical" evidence="1">
    <location>
        <begin position="120"/>
        <end position="144"/>
    </location>
</feature>
<dbReference type="EMBL" id="ADBJ01000026">
    <property type="protein sequence ID" value="EFA81186.1"/>
    <property type="molecule type" value="Genomic_DNA"/>
</dbReference>
<dbReference type="GeneID" id="31361507"/>
<proteinExistence type="predicted"/>
<evidence type="ECO:0000256" key="1">
    <source>
        <dbReference type="SAM" id="Phobius"/>
    </source>
</evidence>
<keyword evidence="1" id="KW-1133">Transmembrane helix</keyword>
<keyword evidence="3" id="KW-1185">Reference proteome</keyword>
<keyword evidence="1" id="KW-0812">Transmembrane</keyword>
<keyword evidence="1" id="KW-0472">Membrane</keyword>
<feature type="transmembrane region" description="Helical" evidence="1">
    <location>
        <begin position="65"/>
        <end position="84"/>
    </location>
</feature>
<dbReference type="PANTHER" id="PTHR35202">
    <property type="entry name" value="TRANSMEMBRANE PROTEIN-RELATED"/>
    <property type="match status" value="1"/>
</dbReference>